<comment type="caution">
    <text evidence="2">The sequence shown here is derived from an EMBL/GenBank/DDBJ whole genome shotgun (WGS) entry which is preliminary data.</text>
</comment>
<keyword evidence="1" id="KW-0732">Signal</keyword>
<evidence type="ECO:0000313" key="2">
    <source>
        <dbReference type="EMBL" id="KAA5536215.1"/>
    </source>
</evidence>
<protein>
    <recommendedName>
        <fullName evidence="4">Cytochrome c domain-containing protein</fullName>
    </recommendedName>
</protein>
<evidence type="ECO:0008006" key="4">
    <source>
        <dbReference type="Google" id="ProtNLM"/>
    </source>
</evidence>
<dbReference type="RefSeq" id="WP_150030788.1">
    <property type="nucleotide sequence ID" value="NZ_VWSH01000001.1"/>
</dbReference>
<dbReference type="EMBL" id="VWSH01000001">
    <property type="protein sequence ID" value="KAA5536215.1"/>
    <property type="molecule type" value="Genomic_DNA"/>
</dbReference>
<organism evidence="2 3">
    <name type="scientific">Taibaiella lutea</name>
    <dbReference type="NCBI Taxonomy" id="2608001"/>
    <lineage>
        <taxon>Bacteria</taxon>
        <taxon>Pseudomonadati</taxon>
        <taxon>Bacteroidota</taxon>
        <taxon>Chitinophagia</taxon>
        <taxon>Chitinophagales</taxon>
        <taxon>Chitinophagaceae</taxon>
        <taxon>Taibaiella</taxon>
    </lineage>
</organism>
<feature type="chain" id="PRO_5024452902" description="Cytochrome c domain-containing protein" evidence="1">
    <location>
        <begin position="23"/>
        <end position="134"/>
    </location>
</feature>
<dbReference type="PROSITE" id="PS51257">
    <property type="entry name" value="PROKAR_LIPOPROTEIN"/>
    <property type="match status" value="1"/>
</dbReference>
<feature type="signal peptide" evidence="1">
    <location>
        <begin position="1"/>
        <end position="22"/>
    </location>
</feature>
<evidence type="ECO:0000256" key="1">
    <source>
        <dbReference type="SAM" id="SignalP"/>
    </source>
</evidence>
<dbReference type="AlphaFoldDB" id="A0A5M6CT64"/>
<sequence>MFKKVKTIAVITILLSSLSIIACTNESKENIIPDNSGNGCDTTNITYTGYVKSVMDGSCATAGCHDAATKSDGIDLSNYASVKGVALTTEHNTSLLLGVINHNDNFTAMPENAAKLSDCTINKITAWVNAGAPE</sequence>
<accession>A0A5M6CT64</accession>
<dbReference type="Proteomes" id="UP000323632">
    <property type="component" value="Unassembled WGS sequence"/>
</dbReference>
<keyword evidence="3" id="KW-1185">Reference proteome</keyword>
<evidence type="ECO:0000313" key="3">
    <source>
        <dbReference type="Proteomes" id="UP000323632"/>
    </source>
</evidence>
<gene>
    <name evidence="2" type="ORF">F0919_00690</name>
</gene>
<reference evidence="2 3" key="1">
    <citation type="submission" date="2019-09" db="EMBL/GenBank/DDBJ databases">
        <title>Genome sequence and assembly of Taibaiella sp.</title>
        <authorList>
            <person name="Chhetri G."/>
        </authorList>
    </citation>
    <scope>NUCLEOTIDE SEQUENCE [LARGE SCALE GENOMIC DNA]</scope>
    <source>
        <strain evidence="2 3">KVB11</strain>
    </source>
</reference>
<proteinExistence type="predicted"/>
<name>A0A5M6CT64_9BACT</name>